<accession>A0A645GN94</accession>
<evidence type="ECO:0000259" key="2">
    <source>
        <dbReference type="Pfam" id="PF00700"/>
    </source>
</evidence>
<dbReference type="PANTHER" id="PTHR42792:SF1">
    <property type="entry name" value="FLAGELLAR HOOK-ASSOCIATED PROTEIN 3"/>
    <property type="match status" value="1"/>
</dbReference>
<comment type="caution">
    <text evidence="3">The sequence shown here is derived from an EMBL/GenBank/DDBJ whole genome shotgun (WGS) entry which is preliminary data.</text>
</comment>
<evidence type="ECO:0000256" key="1">
    <source>
        <dbReference type="ARBA" id="ARBA00023143"/>
    </source>
</evidence>
<dbReference type="EMBL" id="VSSQ01074245">
    <property type="protein sequence ID" value="MPN25173.1"/>
    <property type="molecule type" value="Genomic_DNA"/>
</dbReference>
<reference evidence="3" key="1">
    <citation type="submission" date="2019-08" db="EMBL/GenBank/DDBJ databases">
        <authorList>
            <person name="Kucharzyk K."/>
            <person name="Murdoch R.W."/>
            <person name="Higgins S."/>
            <person name="Loffler F."/>
        </authorList>
    </citation>
    <scope>NUCLEOTIDE SEQUENCE</scope>
</reference>
<dbReference type="AlphaFoldDB" id="A0A645GN94"/>
<gene>
    <name evidence="3" type="ORF">SDC9_172580</name>
</gene>
<organism evidence="3">
    <name type="scientific">bioreactor metagenome</name>
    <dbReference type="NCBI Taxonomy" id="1076179"/>
    <lineage>
        <taxon>unclassified sequences</taxon>
        <taxon>metagenomes</taxon>
        <taxon>ecological metagenomes</taxon>
    </lineage>
</organism>
<dbReference type="InterPro" id="IPR001492">
    <property type="entry name" value="Flagellin"/>
</dbReference>
<evidence type="ECO:0000313" key="3">
    <source>
        <dbReference type="EMBL" id="MPN25173.1"/>
    </source>
</evidence>
<dbReference type="Gene3D" id="1.20.1330.10">
    <property type="entry name" value="f41 fragment of flagellin, N-terminal domain"/>
    <property type="match status" value="1"/>
</dbReference>
<dbReference type="GO" id="GO:0009288">
    <property type="term" value="C:bacterial-type flagellum"/>
    <property type="evidence" value="ECO:0007669"/>
    <property type="project" value="InterPro"/>
</dbReference>
<proteinExistence type="predicted"/>
<keyword evidence="1" id="KW-0975">Bacterial flagellum</keyword>
<feature type="domain" description="Flagellin C-terminal" evidence="2">
    <location>
        <begin position="92"/>
        <end position="170"/>
    </location>
</feature>
<name>A0A645GN94_9ZZZZ</name>
<dbReference type="Pfam" id="PF00700">
    <property type="entry name" value="Flagellin_C"/>
    <property type="match status" value="1"/>
</dbReference>
<dbReference type="PANTHER" id="PTHR42792">
    <property type="entry name" value="FLAGELLIN"/>
    <property type="match status" value="1"/>
</dbReference>
<protein>
    <recommendedName>
        <fullName evidence="2">Flagellin C-terminal domain-containing protein</fullName>
    </recommendedName>
</protein>
<dbReference type="InterPro" id="IPR046358">
    <property type="entry name" value="Flagellin_C"/>
</dbReference>
<dbReference type="SUPFAM" id="SSF64518">
    <property type="entry name" value="Phase 1 flagellin"/>
    <property type="match status" value="1"/>
</dbReference>
<sequence>MCGSLGTAVSDLQGEIDGTTSYVDGKALLDAEENKGSSLYIGPTQTSQFAFSGTDLLGAGTNNVYFILDKCISMVKNGDTAGLSGMIGDLQSAQSRVLCFQTNIGATMNTMELIGSRYTSSTLNYKEMQSDAIDADMAEAYTNFTTAKTVYSAALAAGAEIVQISLLDFLK</sequence>
<dbReference type="GO" id="GO:0005198">
    <property type="term" value="F:structural molecule activity"/>
    <property type="evidence" value="ECO:0007669"/>
    <property type="project" value="InterPro"/>
</dbReference>